<dbReference type="HOGENOM" id="CLU_609396_0_0_0"/>
<feature type="transmembrane region" description="Helical" evidence="1">
    <location>
        <begin position="133"/>
        <end position="152"/>
    </location>
</feature>
<gene>
    <name evidence="2" type="ordered locus">Isop_2055</name>
</gene>
<keyword evidence="1" id="KW-1133">Transmembrane helix</keyword>
<feature type="transmembrane region" description="Helical" evidence="1">
    <location>
        <begin position="27"/>
        <end position="46"/>
    </location>
</feature>
<feature type="transmembrane region" description="Helical" evidence="1">
    <location>
        <begin position="91"/>
        <end position="113"/>
    </location>
</feature>
<feature type="transmembrane region" description="Helical" evidence="1">
    <location>
        <begin position="58"/>
        <end position="79"/>
    </location>
</feature>
<keyword evidence="1" id="KW-0812">Transmembrane</keyword>
<dbReference type="InterPro" id="IPR011990">
    <property type="entry name" value="TPR-like_helical_dom_sf"/>
</dbReference>
<organism evidence="2 3">
    <name type="scientific">Isosphaera pallida (strain ATCC 43644 / DSM 9630 / IS1B)</name>
    <dbReference type="NCBI Taxonomy" id="575540"/>
    <lineage>
        <taxon>Bacteria</taxon>
        <taxon>Pseudomonadati</taxon>
        <taxon>Planctomycetota</taxon>
        <taxon>Planctomycetia</taxon>
        <taxon>Isosphaerales</taxon>
        <taxon>Isosphaeraceae</taxon>
        <taxon>Isosphaera</taxon>
    </lineage>
</organism>
<accession>E8R3Q0</accession>
<dbReference type="KEGG" id="ipa:Isop_2055"/>
<dbReference type="EMBL" id="CP002353">
    <property type="protein sequence ID" value="ADV62635.1"/>
    <property type="molecule type" value="Genomic_DNA"/>
</dbReference>
<evidence type="ECO:0000256" key="1">
    <source>
        <dbReference type="SAM" id="Phobius"/>
    </source>
</evidence>
<evidence type="ECO:0000313" key="2">
    <source>
        <dbReference type="EMBL" id="ADV62635.1"/>
    </source>
</evidence>
<keyword evidence="3" id="KW-1185">Reference proteome</keyword>
<dbReference type="STRING" id="575540.Isop_2055"/>
<proteinExistence type="predicted"/>
<evidence type="ECO:0000313" key="3">
    <source>
        <dbReference type="Proteomes" id="UP000008631"/>
    </source>
</evidence>
<dbReference type="Proteomes" id="UP000008631">
    <property type="component" value="Chromosome"/>
</dbReference>
<dbReference type="InParanoid" id="E8R3Q0"/>
<evidence type="ECO:0008006" key="4">
    <source>
        <dbReference type="Google" id="ProtNLM"/>
    </source>
</evidence>
<dbReference type="Gene3D" id="1.25.40.10">
    <property type="entry name" value="Tetratricopeptide repeat domain"/>
    <property type="match status" value="1"/>
</dbReference>
<reference key="1">
    <citation type="submission" date="2010-11" db="EMBL/GenBank/DDBJ databases">
        <title>The complete sequence of chromosome of Isophaera pallida ATCC 43644.</title>
        <authorList>
            <consortium name="US DOE Joint Genome Institute (JGI-PGF)"/>
            <person name="Lucas S."/>
            <person name="Copeland A."/>
            <person name="Lapidus A."/>
            <person name="Bruce D."/>
            <person name="Goodwin L."/>
            <person name="Pitluck S."/>
            <person name="Kyrpides N."/>
            <person name="Mavromatis K."/>
            <person name="Pagani I."/>
            <person name="Ivanova N."/>
            <person name="Saunders E."/>
            <person name="Brettin T."/>
            <person name="Detter J.C."/>
            <person name="Han C."/>
            <person name="Tapia R."/>
            <person name="Land M."/>
            <person name="Hauser L."/>
            <person name="Markowitz V."/>
            <person name="Cheng J.-F."/>
            <person name="Hugenholtz P."/>
            <person name="Woyke T."/>
            <person name="Wu D."/>
            <person name="Eisen J.A."/>
        </authorList>
    </citation>
    <scope>NUCLEOTIDE SEQUENCE</scope>
    <source>
        <strain>ATCC 43644</strain>
    </source>
</reference>
<keyword evidence="1" id="KW-0472">Membrane</keyword>
<dbReference type="AlphaFoldDB" id="E8R3Q0"/>
<sequence length="449" mass="49187">MTNPLGITSTGSSIKTSRGHSDHARRLGVAALMLGSIPLNLLIIVWTRTDSAETRSLLPYPFGCWDIALVILCMGWPLAWRLGGVAVRWRAGRVGLVAVALWGAVIALAAAVWHRPDSLNFADSLEWELAAAARVVIGLGLVLPFALTARWLRERVGVATGESPPGNRFDRIGGDAAAVLIATLPSLLYVTDRAERLRIDIGDALQAQRYVQARRYVDQLIALGDNTPLDGQPPPVLKARLDRTIARLTHHIAQAVSTDSKSSLIDRIRLAQSLAQLDRFAEARVILEGDPQAASHPDALLLEGMMAQAEADFPRSDEALWAARRQSLDPNRLGNIKEWNPTPERVAELVRRSWDGLIVNATRAGDLNEAETRCRSALAELPHAATLFRYRLGLILAEKGEGSRALAELEAITPLLPTSERQSAQRWITRLRQETPACLTRGWGTFVSR</sequence>
<name>E8R3Q0_ISOPI</name>
<reference evidence="2 3" key="2">
    <citation type="journal article" date="2011" name="Stand. Genomic Sci.">
        <title>Complete genome sequence of Isosphaera pallida type strain (IS1B).</title>
        <authorList>
            <consortium name="US DOE Joint Genome Institute (JGI-PGF)"/>
            <person name="Goker M."/>
            <person name="Cleland D."/>
            <person name="Saunders E."/>
            <person name="Lapidus A."/>
            <person name="Nolan M."/>
            <person name="Lucas S."/>
            <person name="Hammon N."/>
            <person name="Deshpande S."/>
            <person name="Cheng J.F."/>
            <person name="Tapia R."/>
            <person name="Han C."/>
            <person name="Goodwin L."/>
            <person name="Pitluck S."/>
            <person name="Liolios K."/>
            <person name="Pagani I."/>
            <person name="Ivanova N."/>
            <person name="Mavromatis K."/>
            <person name="Pati A."/>
            <person name="Chen A."/>
            <person name="Palaniappan K."/>
            <person name="Land M."/>
            <person name="Hauser L."/>
            <person name="Chang Y.J."/>
            <person name="Jeffries C.D."/>
            <person name="Detter J.C."/>
            <person name="Beck B."/>
            <person name="Woyke T."/>
            <person name="Bristow J."/>
            <person name="Eisen J.A."/>
            <person name="Markowitz V."/>
            <person name="Hugenholtz P."/>
            <person name="Kyrpides N.C."/>
            <person name="Klenk H.P."/>
        </authorList>
    </citation>
    <scope>NUCLEOTIDE SEQUENCE [LARGE SCALE GENOMIC DNA]</scope>
    <source>
        <strain evidence="3">ATCC 43644 / DSM 9630 / IS1B</strain>
    </source>
</reference>
<feature type="transmembrane region" description="Helical" evidence="1">
    <location>
        <begin position="172"/>
        <end position="190"/>
    </location>
</feature>
<protein>
    <recommendedName>
        <fullName evidence="4">Tetratricopeptide repeat protein</fullName>
    </recommendedName>
</protein>